<dbReference type="Gene3D" id="3.40.50.12710">
    <property type="match status" value="1"/>
</dbReference>
<dbReference type="SUPFAM" id="SSF53335">
    <property type="entry name" value="S-adenosyl-L-methionine-dependent methyltransferases"/>
    <property type="match status" value="1"/>
</dbReference>
<evidence type="ECO:0000256" key="4">
    <source>
        <dbReference type="ARBA" id="ARBA00022679"/>
    </source>
</evidence>
<comment type="subcellular location">
    <subcellularLocation>
        <location evidence="1 7">Mitochondrion</location>
    </subcellularLocation>
</comment>
<dbReference type="PANTHER" id="PTHR12049:SF7">
    <property type="entry name" value="PROTEIN ARGININE METHYLTRANSFERASE NDUFAF7, MITOCHONDRIAL"/>
    <property type="match status" value="1"/>
</dbReference>
<keyword evidence="5 7" id="KW-0496">Mitochondrion</keyword>
<evidence type="ECO:0000256" key="7">
    <source>
        <dbReference type="RuleBase" id="RU364114"/>
    </source>
</evidence>
<evidence type="ECO:0000256" key="1">
    <source>
        <dbReference type="ARBA" id="ARBA00004173"/>
    </source>
</evidence>
<feature type="compositionally biased region" description="Polar residues" evidence="8">
    <location>
        <begin position="115"/>
        <end position="124"/>
    </location>
</feature>
<dbReference type="GO" id="GO:0032259">
    <property type="term" value="P:methylation"/>
    <property type="evidence" value="ECO:0007669"/>
    <property type="project" value="UniProtKB-KW"/>
</dbReference>
<evidence type="ECO:0000313" key="9">
    <source>
        <dbReference type="EMBL" id="KAF5833036.1"/>
    </source>
</evidence>
<dbReference type="Proteomes" id="UP000815325">
    <property type="component" value="Unassembled WGS sequence"/>
</dbReference>
<sequence>MAKFKTFASAVDVHMVEVSPALKSLQWSKLGCRPSSSGSFVGSSSSSGGSSTSSIGASSSSSSSSSYRHATSSGIILPPSAQIPRSSNEHEGPGASKGVPAGNPHKEGGGLDPQSAPSCSQTQGELPAQGLSRFNGTQVTWHVSLSTVPQEQPAIYIAHEFFDALPVHQFVKDDRRGWVEKMVDTAEVPIKSSTSGQNQPEAAQQQQQQQQEQQEQKAQKEQHGQQPHSADDPPPALRFVLSPGPTPASALLVPIRTKGMDPAQADACKELEVSAHGMATAEALAVRVGRHSGAALIMDYGRDAPYGDSLMAIRDHKGVEVLDRPGSADLSTWVDFGALRQGAQESGSPVCVHGPVSQASFLTQLGIQARLEKLLQAATPAQAEQLIAGYKRLVGGSAGVVDPGSRQSGCSGSSSSSGSNEEGVQGSRKADDGSQDSGMGQSYQVMAIASKNLGGPVAGFEGGKVVEVEDSDKVLTSIHRL</sequence>
<keyword evidence="10" id="KW-1185">Reference proteome</keyword>
<feature type="compositionally biased region" description="Basic and acidic residues" evidence="8">
    <location>
        <begin position="214"/>
        <end position="223"/>
    </location>
</feature>
<reference evidence="9" key="1">
    <citation type="submission" date="2017-08" db="EMBL/GenBank/DDBJ databases">
        <authorList>
            <person name="Polle J.E."/>
            <person name="Barry K."/>
            <person name="Cushman J."/>
            <person name="Schmutz J."/>
            <person name="Tran D."/>
            <person name="Hathwaick L.T."/>
            <person name="Yim W.C."/>
            <person name="Jenkins J."/>
            <person name="Mckie-Krisberg Z.M."/>
            <person name="Prochnik S."/>
            <person name="Lindquist E."/>
            <person name="Dockter R.B."/>
            <person name="Adam C."/>
            <person name="Molina H."/>
            <person name="Bunkerborg J."/>
            <person name="Jin E."/>
            <person name="Buchheim M."/>
            <person name="Magnuson J."/>
        </authorList>
    </citation>
    <scope>NUCLEOTIDE SEQUENCE</scope>
    <source>
        <strain evidence="9">CCAP 19/18</strain>
    </source>
</reference>
<dbReference type="PANTHER" id="PTHR12049">
    <property type="entry name" value="PROTEIN ARGININE METHYLTRANSFERASE NDUFAF7, MITOCHONDRIAL"/>
    <property type="match status" value="1"/>
</dbReference>
<comment type="catalytic activity">
    <reaction evidence="6 7">
        <text>L-arginyl-[protein] + 2 S-adenosyl-L-methionine = N(omega),N(omega)'-dimethyl-L-arginyl-[protein] + 2 S-adenosyl-L-homocysteine + 2 H(+)</text>
        <dbReference type="Rhea" id="RHEA:48108"/>
        <dbReference type="Rhea" id="RHEA-COMP:10532"/>
        <dbReference type="Rhea" id="RHEA-COMP:11992"/>
        <dbReference type="ChEBI" id="CHEBI:15378"/>
        <dbReference type="ChEBI" id="CHEBI:29965"/>
        <dbReference type="ChEBI" id="CHEBI:57856"/>
        <dbReference type="ChEBI" id="CHEBI:59789"/>
        <dbReference type="ChEBI" id="CHEBI:88221"/>
        <dbReference type="EC" id="2.1.1.320"/>
    </reaction>
</comment>
<feature type="region of interest" description="Disordered" evidence="8">
    <location>
        <begin position="31"/>
        <end position="128"/>
    </location>
</feature>
<feature type="compositionally biased region" description="Low complexity" evidence="8">
    <location>
        <begin position="197"/>
        <end position="213"/>
    </location>
</feature>
<accession>A0ABQ7GEJ9</accession>
<dbReference type="InterPro" id="IPR003788">
    <property type="entry name" value="NDUFAF7"/>
</dbReference>
<protein>
    <recommendedName>
        <fullName evidence="7">Protein arginine methyltransferase NDUFAF7</fullName>
        <ecNumber evidence="7">2.1.1.320</ecNumber>
    </recommendedName>
</protein>
<evidence type="ECO:0000256" key="3">
    <source>
        <dbReference type="ARBA" id="ARBA00022603"/>
    </source>
</evidence>
<proteinExistence type="inferred from homology"/>
<dbReference type="InterPro" id="IPR038375">
    <property type="entry name" value="NDUFAF7_sf"/>
</dbReference>
<organism evidence="9 10">
    <name type="scientific">Dunaliella salina</name>
    <name type="common">Green alga</name>
    <name type="synonym">Protococcus salinus</name>
    <dbReference type="NCBI Taxonomy" id="3046"/>
    <lineage>
        <taxon>Eukaryota</taxon>
        <taxon>Viridiplantae</taxon>
        <taxon>Chlorophyta</taxon>
        <taxon>core chlorophytes</taxon>
        <taxon>Chlorophyceae</taxon>
        <taxon>CS clade</taxon>
        <taxon>Chlamydomonadales</taxon>
        <taxon>Dunaliellaceae</taxon>
        <taxon>Dunaliella</taxon>
    </lineage>
</organism>
<feature type="compositionally biased region" description="Low complexity" evidence="8">
    <location>
        <begin position="35"/>
        <end position="66"/>
    </location>
</feature>
<evidence type="ECO:0000256" key="2">
    <source>
        <dbReference type="ARBA" id="ARBA00005891"/>
    </source>
</evidence>
<dbReference type="GO" id="GO:0008168">
    <property type="term" value="F:methyltransferase activity"/>
    <property type="evidence" value="ECO:0007669"/>
    <property type="project" value="UniProtKB-KW"/>
</dbReference>
<dbReference type="Pfam" id="PF02636">
    <property type="entry name" value="Methyltransf_28"/>
    <property type="match status" value="1"/>
</dbReference>
<dbReference type="EMBL" id="MU069834">
    <property type="protein sequence ID" value="KAF5833036.1"/>
    <property type="molecule type" value="Genomic_DNA"/>
</dbReference>
<evidence type="ECO:0000313" key="10">
    <source>
        <dbReference type="Proteomes" id="UP000815325"/>
    </source>
</evidence>
<dbReference type="EC" id="2.1.1.320" evidence="7"/>
<keyword evidence="4 7" id="KW-0808">Transferase</keyword>
<evidence type="ECO:0000256" key="6">
    <source>
        <dbReference type="ARBA" id="ARBA00048612"/>
    </source>
</evidence>
<feature type="compositionally biased region" description="Low complexity" evidence="8">
    <location>
        <begin position="404"/>
        <end position="427"/>
    </location>
</feature>
<feature type="region of interest" description="Disordered" evidence="8">
    <location>
        <begin position="401"/>
        <end position="439"/>
    </location>
</feature>
<name>A0ABQ7GEJ9_DUNSA</name>
<keyword evidence="3 7" id="KW-0489">Methyltransferase</keyword>
<comment type="caution">
    <text evidence="9">The sequence shown here is derived from an EMBL/GenBank/DDBJ whole genome shotgun (WGS) entry which is preliminary data.</text>
</comment>
<evidence type="ECO:0000256" key="5">
    <source>
        <dbReference type="ARBA" id="ARBA00023128"/>
    </source>
</evidence>
<dbReference type="InterPro" id="IPR029063">
    <property type="entry name" value="SAM-dependent_MTases_sf"/>
</dbReference>
<evidence type="ECO:0000256" key="8">
    <source>
        <dbReference type="SAM" id="MobiDB-lite"/>
    </source>
</evidence>
<feature type="region of interest" description="Disordered" evidence="8">
    <location>
        <begin position="189"/>
        <end position="243"/>
    </location>
</feature>
<comment type="function">
    <text evidence="7">Arginine methyltransferase involved in the assembly or stability of mitochondrial NADH:ubiquinone oxidoreductase complex (complex I).</text>
</comment>
<comment type="similarity">
    <text evidence="2 7">Belongs to the NDUFAF7 family.</text>
</comment>
<gene>
    <name evidence="9" type="ORF">DUNSADRAFT_10782</name>
</gene>